<evidence type="ECO:0000313" key="3">
    <source>
        <dbReference type="Proteomes" id="UP000735302"/>
    </source>
</evidence>
<feature type="compositionally biased region" description="Polar residues" evidence="1">
    <location>
        <begin position="205"/>
        <end position="225"/>
    </location>
</feature>
<dbReference type="EMBL" id="BLXT01004656">
    <property type="protein sequence ID" value="GFO16283.1"/>
    <property type="molecule type" value="Genomic_DNA"/>
</dbReference>
<feature type="region of interest" description="Disordered" evidence="1">
    <location>
        <begin position="27"/>
        <end position="62"/>
    </location>
</feature>
<feature type="compositionally biased region" description="Low complexity" evidence="1">
    <location>
        <begin position="40"/>
        <end position="56"/>
    </location>
</feature>
<evidence type="ECO:0000256" key="1">
    <source>
        <dbReference type="SAM" id="MobiDB-lite"/>
    </source>
</evidence>
<dbReference type="Proteomes" id="UP000735302">
    <property type="component" value="Unassembled WGS sequence"/>
</dbReference>
<reference evidence="2 3" key="1">
    <citation type="journal article" date="2021" name="Elife">
        <title>Chloroplast acquisition without the gene transfer in kleptoplastic sea slugs, Plakobranchus ocellatus.</title>
        <authorList>
            <person name="Maeda T."/>
            <person name="Takahashi S."/>
            <person name="Yoshida T."/>
            <person name="Shimamura S."/>
            <person name="Takaki Y."/>
            <person name="Nagai Y."/>
            <person name="Toyoda A."/>
            <person name="Suzuki Y."/>
            <person name="Arimoto A."/>
            <person name="Ishii H."/>
            <person name="Satoh N."/>
            <person name="Nishiyama T."/>
            <person name="Hasebe M."/>
            <person name="Maruyama T."/>
            <person name="Minagawa J."/>
            <person name="Obokata J."/>
            <person name="Shigenobu S."/>
        </authorList>
    </citation>
    <scope>NUCLEOTIDE SEQUENCE [LARGE SCALE GENOMIC DNA]</scope>
</reference>
<feature type="region of interest" description="Disordered" evidence="1">
    <location>
        <begin position="202"/>
        <end position="225"/>
    </location>
</feature>
<protein>
    <submittedName>
        <fullName evidence="2">Uncharacterized protein</fullName>
    </submittedName>
</protein>
<keyword evidence="3" id="KW-1185">Reference proteome</keyword>
<sequence length="225" mass="24635">MPRKSKGVYRQSYSDTDMAAAIQAVTDRGMSKRQTAKYNSPMSIPSSSSLSGTFPPDESRPYIPSLTATSTSAFLEEPLPSTEPLPTETVPTFAPEELDLVPPEETSQICDILELAMLASGIIDENRNDAPSTQMPRKSKGVYRQSYSDTDMAAAIQAVTDRETALVNFHIICNIRNTQICSKQFRAKLVDQLIKPHMDARHLSQRAQPNSNTLNSPLSGSGAIQ</sequence>
<name>A0AAV4B9N2_9GAST</name>
<evidence type="ECO:0000313" key="2">
    <source>
        <dbReference type="EMBL" id="GFO16283.1"/>
    </source>
</evidence>
<comment type="caution">
    <text evidence="2">The sequence shown here is derived from an EMBL/GenBank/DDBJ whole genome shotgun (WGS) entry which is preliminary data.</text>
</comment>
<accession>A0AAV4B9N2</accession>
<gene>
    <name evidence="2" type="ORF">PoB_004278800</name>
</gene>
<dbReference type="AlphaFoldDB" id="A0AAV4B9N2"/>
<proteinExistence type="predicted"/>
<organism evidence="2 3">
    <name type="scientific">Plakobranchus ocellatus</name>
    <dbReference type="NCBI Taxonomy" id="259542"/>
    <lineage>
        <taxon>Eukaryota</taxon>
        <taxon>Metazoa</taxon>
        <taxon>Spiralia</taxon>
        <taxon>Lophotrochozoa</taxon>
        <taxon>Mollusca</taxon>
        <taxon>Gastropoda</taxon>
        <taxon>Heterobranchia</taxon>
        <taxon>Euthyneura</taxon>
        <taxon>Panpulmonata</taxon>
        <taxon>Sacoglossa</taxon>
        <taxon>Placobranchoidea</taxon>
        <taxon>Plakobranchidae</taxon>
        <taxon>Plakobranchus</taxon>
    </lineage>
</organism>